<accession>A0A975T7M9</accession>
<protein>
    <submittedName>
        <fullName evidence="1">Uncharacterized protein</fullName>
    </submittedName>
</protein>
<evidence type="ECO:0000313" key="1">
    <source>
        <dbReference type="EMBL" id="QXE23544.1"/>
    </source>
</evidence>
<name>A0A975T7M9_9NOST</name>
<proteinExistence type="predicted"/>
<gene>
    <name evidence="1" type="ORF">B6N60_02234</name>
</gene>
<dbReference type="KEGG" id="rsin:B6N60_02234"/>
<sequence>MTGFLLHILTGNGYGITLVMDKDNQQKFFWLSLDGLQNSIQ</sequence>
<dbReference type="EMBL" id="CP021056">
    <property type="protein sequence ID" value="QXE23544.1"/>
    <property type="molecule type" value="Genomic_DNA"/>
</dbReference>
<reference evidence="1" key="1">
    <citation type="submission" date="2017-04" db="EMBL/GenBank/DDBJ databases">
        <title>Genome deletions in a multicellular cyanobacterial endosymbiont for morphological adaptation in marine diatoms.</title>
        <authorList>
            <person name="Wang Y."/>
            <person name="Gao H."/>
            <person name="Li R."/>
            <person name="Xu X."/>
        </authorList>
    </citation>
    <scope>NUCLEOTIDE SEQUENCE</scope>
    <source>
        <strain evidence="1">FACHB 800</strain>
    </source>
</reference>
<evidence type="ECO:0000313" key="2">
    <source>
        <dbReference type="Proteomes" id="UP000683511"/>
    </source>
</evidence>
<organism evidence="1 2">
    <name type="scientific">Richelia sinica FACHB-800</name>
    <dbReference type="NCBI Taxonomy" id="1357546"/>
    <lineage>
        <taxon>Bacteria</taxon>
        <taxon>Bacillati</taxon>
        <taxon>Cyanobacteriota</taxon>
        <taxon>Cyanophyceae</taxon>
        <taxon>Nostocales</taxon>
        <taxon>Nostocaceae</taxon>
        <taxon>Richelia</taxon>
    </lineage>
</organism>
<dbReference type="Proteomes" id="UP000683511">
    <property type="component" value="Chromosome"/>
</dbReference>
<keyword evidence="2" id="KW-1185">Reference proteome</keyword>
<dbReference type="AlphaFoldDB" id="A0A975T7M9"/>